<feature type="region of interest" description="Disordered" evidence="1">
    <location>
        <begin position="82"/>
        <end position="107"/>
    </location>
</feature>
<sequence length="297" mass="29958">MTDHGDRTVPVRDVPPPRPVVPGAAGGPTAPPAEEGPLARAGRLLAEAVSGLVGGASEAPPEGRRSTAATLRDVVAAVAAAGSRVGRGARDTAPAGADDGGSPRTPSALLGDLLATAAPRLPIRDAARLRAAHPGATDDEIADALVSRAATLTAGIGAATGGLSAASWLAPPSLVALPLELGAETVLTAAVELVLLGELHELYGRRAPGDARDRALAYLSSWTRQRAVEDSAVPGLGAVLGSAGLRTLSRRMTRRMARSVPGAAPFLVGAALGGRANRKATEALARRVLADLRRPRP</sequence>
<accession>A0A1G9RF42</accession>
<evidence type="ECO:0000313" key="3">
    <source>
        <dbReference type="Proteomes" id="UP000198680"/>
    </source>
</evidence>
<dbReference type="OrthoDB" id="5195644at2"/>
<keyword evidence="3" id="KW-1185">Reference proteome</keyword>
<protein>
    <recommendedName>
        <fullName evidence="4">EcsC protein family protein</fullName>
    </recommendedName>
</protein>
<dbReference type="AlphaFoldDB" id="A0A1G9RF42"/>
<evidence type="ECO:0000256" key="1">
    <source>
        <dbReference type="SAM" id="MobiDB-lite"/>
    </source>
</evidence>
<dbReference type="EMBL" id="FNHE01000004">
    <property type="protein sequence ID" value="SDM21939.1"/>
    <property type="molecule type" value="Genomic_DNA"/>
</dbReference>
<feature type="region of interest" description="Disordered" evidence="1">
    <location>
        <begin position="1"/>
        <end position="39"/>
    </location>
</feature>
<proteinExistence type="predicted"/>
<reference evidence="3" key="1">
    <citation type="submission" date="2016-10" db="EMBL/GenBank/DDBJ databases">
        <authorList>
            <person name="Varghese N."/>
            <person name="Submissions S."/>
        </authorList>
    </citation>
    <scope>NUCLEOTIDE SEQUENCE [LARGE SCALE GENOMIC DNA]</scope>
    <source>
        <strain evidence="3">DSM 45419</strain>
    </source>
</reference>
<organism evidence="2 3">
    <name type="scientific">Geodermatophilus siccatus</name>
    <dbReference type="NCBI Taxonomy" id="1137991"/>
    <lineage>
        <taxon>Bacteria</taxon>
        <taxon>Bacillati</taxon>
        <taxon>Actinomycetota</taxon>
        <taxon>Actinomycetes</taxon>
        <taxon>Geodermatophilales</taxon>
        <taxon>Geodermatophilaceae</taxon>
        <taxon>Geodermatophilus</taxon>
    </lineage>
</organism>
<gene>
    <name evidence="2" type="ORF">SAMN05660642_01901</name>
</gene>
<feature type="compositionally biased region" description="Basic and acidic residues" evidence="1">
    <location>
        <begin position="1"/>
        <end position="10"/>
    </location>
</feature>
<evidence type="ECO:0000313" key="2">
    <source>
        <dbReference type="EMBL" id="SDM21939.1"/>
    </source>
</evidence>
<evidence type="ECO:0008006" key="4">
    <source>
        <dbReference type="Google" id="ProtNLM"/>
    </source>
</evidence>
<dbReference type="STRING" id="1137991.SAMN05660642_01901"/>
<name>A0A1G9RF42_9ACTN</name>
<dbReference type="Proteomes" id="UP000198680">
    <property type="component" value="Unassembled WGS sequence"/>
</dbReference>